<reference evidence="3" key="1">
    <citation type="submission" date="2016-10" db="EMBL/GenBank/DDBJ databases">
        <authorList>
            <person name="Varghese N."/>
            <person name="Submissions S."/>
        </authorList>
    </citation>
    <scope>NUCLEOTIDE SEQUENCE [LARGE SCALE GENOMIC DNA]</scope>
    <source>
        <strain evidence="3">BL36</strain>
    </source>
</reference>
<name>A0A1I4K0L4_9HYPH</name>
<keyword evidence="3" id="KW-1185">Reference proteome</keyword>
<accession>A0A1I4K0L4</accession>
<dbReference type="AlphaFoldDB" id="A0A1I4K0L4"/>
<dbReference type="Proteomes" id="UP000199048">
    <property type="component" value="Unassembled WGS sequence"/>
</dbReference>
<evidence type="ECO:0000256" key="1">
    <source>
        <dbReference type="SAM" id="MobiDB-lite"/>
    </source>
</evidence>
<dbReference type="EMBL" id="FOTK01000009">
    <property type="protein sequence ID" value="SFL72254.1"/>
    <property type="molecule type" value="Genomic_DNA"/>
</dbReference>
<gene>
    <name evidence="2" type="ORF">SAMN05192568_100980</name>
</gene>
<dbReference type="OrthoDB" id="7988945at2"/>
<sequence>MSTIVAGSSSSIIALKTLRNDASVRTKRVQGDVDPTVRSPDPRSAYSLSPPAANALLSFSEISSARTATTSPIDDKIRANTSNSFSINNVKSRDVPLLKMTLHLIRGNPSTDIKEFTSQLPSYLSKQTETRDPSDLSTPPKIHLDDESLVREARNSVLGIYEIATTDEKAREWVGLHMSHSGPYDPNDAKVQAVLNGTAKIIRGPDPAETGYTSHSKAVYGRDPVTGAIEEKGTTTWAEINNKKFIENFEQKNPGFSVHPVYISDDDVALVVYPVASNAKRATSQPIK</sequence>
<feature type="region of interest" description="Disordered" evidence="1">
    <location>
        <begin position="29"/>
        <end position="48"/>
    </location>
</feature>
<protein>
    <submittedName>
        <fullName evidence="2">Uncharacterized protein</fullName>
    </submittedName>
</protein>
<organism evidence="2 3">
    <name type="scientific">Methylobacterium pseudosasicola</name>
    <dbReference type="NCBI Taxonomy" id="582667"/>
    <lineage>
        <taxon>Bacteria</taxon>
        <taxon>Pseudomonadati</taxon>
        <taxon>Pseudomonadota</taxon>
        <taxon>Alphaproteobacteria</taxon>
        <taxon>Hyphomicrobiales</taxon>
        <taxon>Methylobacteriaceae</taxon>
        <taxon>Methylobacterium</taxon>
    </lineage>
</organism>
<evidence type="ECO:0000313" key="3">
    <source>
        <dbReference type="Proteomes" id="UP000199048"/>
    </source>
</evidence>
<proteinExistence type="predicted"/>
<evidence type="ECO:0000313" key="2">
    <source>
        <dbReference type="EMBL" id="SFL72254.1"/>
    </source>
</evidence>
<dbReference type="RefSeq" id="WP_139234080.1">
    <property type="nucleotide sequence ID" value="NZ_FOTK01000009.1"/>
</dbReference>